<dbReference type="OrthoDB" id="411535at2759"/>
<proteinExistence type="predicted"/>
<name>A0A1X2IG51_9FUNG</name>
<feature type="transmembrane region" description="Helical" evidence="1">
    <location>
        <begin position="49"/>
        <end position="67"/>
    </location>
</feature>
<feature type="transmembrane region" description="Helical" evidence="1">
    <location>
        <begin position="74"/>
        <end position="92"/>
    </location>
</feature>
<comment type="caution">
    <text evidence="2">The sequence shown here is derived from an EMBL/GenBank/DDBJ whole genome shotgun (WGS) entry which is preliminary data.</text>
</comment>
<evidence type="ECO:0000313" key="2">
    <source>
        <dbReference type="EMBL" id="ORZ15771.1"/>
    </source>
</evidence>
<accession>A0A1X2IG51</accession>
<gene>
    <name evidence="2" type="ORF">BCR42DRAFT_451708</name>
</gene>
<reference evidence="2 3" key="1">
    <citation type="submission" date="2016-07" db="EMBL/GenBank/DDBJ databases">
        <title>Pervasive Adenine N6-methylation of Active Genes in Fungi.</title>
        <authorList>
            <consortium name="DOE Joint Genome Institute"/>
            <person name="Mondo S.J."/>
            <person name="Dannebaum R.O."/>
            <person name="Kuo R.C."/>
            <person name="Labutti K."/>
            <person name="Haridas S."/>
            <person name="Kuo A."/>
            <person name="Salamov A."/>
            <person name="Ahrendt S.R."/>
            <person name="Lipzen A."/>
            <person name="Sullivan W."/>
            <person name="Andreopoulos W.B."/>
            <person name="Clum A."/>
            <person name="Lindquist E."/>
            <person name="Daum C."/>
            <person name="Ramamoorthy G.K."/>
            <person name="Gryganskyi A."/>
            <person name="Culley D."/>
            <person name="Magnuson J.K."/>
            <person name="James T.Y."/>
            <person name="O'Malley M.A."/>
            <person name="Stajich J.E."/>
            <person name="Spatafora J.W."/>
            <person name="Visel A."/>
            <person name="Grigoriev I.V."/>
        </authorList>
    </citation>
    <scope>NUCLEOTIDE SEQUENCE [LARGE SCALE GENOMIC DNA]</scope>
    <source>
        <strain evidence="2 3">NRRL 1336</strain>
    </source>
</reference>
<dbReference type="Proteomes" id="UP000193560">
    <property type="component" value="Unassembled WGS sequence"/>
</dbReference>
<sequence length="162" mass="18683">MAAENHIVDSVLNAIQQQLSSSPKSTSFFQQHANHSLQFFQAIDWTQNWLRGLIGFHITCFLLVIFLRNRHTALPYYFFAMLGLALLTQPLNQAGSTYWEHFAAANYFDESGLFIVSLYAFPLIFNGFFSLMFILKASFGLMVEMKRRQVQNNANKKKSKKE</sequence>
<keyword evidence="1" id="KW-0472">Membrane</keyword>
<dbReference type="AlphaFoldDB" id="A0A1X2IG51"/>
<dbReference type="EMBL" id="MCGE01000012">
    <property type="protein sequence ID" value="ORZ15771.1"/>
    <property type="molecule type" value="Genomic_DNA"/>
</dbReference>
<keyword evidence="1" id="KW-1133">Transmembrane helix</keyword>
<dbReference type="InterPro" id="IPR026721">
    <property type="entry name" value="TMEM18"/>
</dbReference>
<keyword evidence="3" id="KW-1185">Reference proteome</keyword>
<protein>
    <submittedName>
        <fullName evidence="2">Transmembrane protein 18-domain-containing protein</fullName>
    </submittedName>
</protein>
<dbReference type="Pfam" id="PF14770">
    <property type="entry name" value="TMEM18"/>
    <property type="match status" value="1"/>
</dbReference>
<feature type="transmembrane region" description="Helical" evidence="1">
    <location>
        <begin position="112"/>
        <end position="139"/>
    </location>
</feature>
<evidence type="ECO:0000313" key="3">
    <source>
        <dbReference type="Proteomes" id="UP000193560"/>
    </source>
</evidence>
<organism evidence="2 3">
    <name type="scientific">Absidia repens</name>
    <dbReference type="NCBI Taxonomy" id="90262"/>
    <lineage>
        <taxon>Eukaryota</taxon>
        <taxon>Fungi</taxon>
        <taxon>Fungi incertae sedis</taxon>
        <taxon>Mucoromycota</taxon>
        <taxon>Mucoromycotina</taxon>
        <taxon>Mucoromycetes</taxon>
        <taxon>Mucorales</taxon>
        <taxon>Cunninghamellaceae</taxon>
        <taxon>Absidia</taxon>
    </lineage>
</organism>
<keyword evidence="1 2" id="KW-0812">Transmembrane</keyword>
<evidence type="ECO:0000256" key="1">
    <source>
        <dbReference type="SAM" id="Phobius"/>
    </source>
</evidence>